<evidence type="ECO:0000256" key="1">
    <source>
        <dbReference type="SAM" id="MobiDB-lite"/>
    </source>
</evidence>
<dbReference type="OrthoDB" id="3940486at2759"/>
<dbReference type="AlphaFoldDB" id="A0A6A6TMR1"/>
<sequence length="83" mass="9081">MAATKASTPKAKTTTASGGVKKHPGAPKGGFPRKANKARNAMVAMQAYFKKHRHEFKDLDFKDQQKELGKKWKTAPENPKASA</sequence>
<keyword evidence="3" id="KW-1185">Reference proteome</keyword>
<protein>
    <submittedName>
        <fullName evidence="2">Uncharacterized protein</fullName>
    </submittedName>
</protein>
<dbReference type="EMBL" id="MU004299">
    <property type="protein sequence ID" value="KAF2660497.1"/>
    <property type="molecule type" value="Genomic_DNA"/>
</dbReference>
<dbReference type="InterPro" id="IPR036910">
    <property type="entry name" value="HMG_box_dom_sf"/>
</dbReference>
<evidence type="ECO:0000313" key="3">
    <source>
        <dbReference type="Proteomes" id="UP000799324"/>
    </source>
</evidence>
<evidence type="ECO:0000313" key="2">
    <source>
        <dbReference type="EMBL" id="KAF2660497.1"/>
    </source>
</evidence>
<reference evidence="2" key="1">
    <citation type="journal article" date="2020" name="Stud. Mycol.">
        <title>101 Dothideomycetes genomes: a test case for predicting lifestyles and emergence of pathogens.</title>
        <authorList>
            <person name="Haridas S."/>
            <person name="Albert R."/>
            <person name="Binder M."/>
            <person name="Bloem J."/>
            <person name="Labutti K."/>
            <person name="Salamov A."/>
            <person name="Andreopoulos B."/>
            <person name="Baker S."/>
            <person name="Barry K."/>
            <person name="Bills G."/>
            <person name="Bluhm B."/>
            <person name="Cannon C."/>
            <person name="Castanera R."/>
            <person name="Culley D."/>
            <person name="Daum C."/>
            <person name="Ezra D."/>
            <person name="Gonzalez J."/>
            <person name="Henrissat B."/>
            <person name="Kuo A."/>
            <person name="Liang C."/>
            <person name="Lipzen A."/>
            <person name="Lutzoni F."/>
            <person name="Magnuson J."/>
            <person name="Mondo S."/>
            <person name="Nolan M."/>
            <person name="Ohm R."/>
            <person name="Pangilinan J."/>
            <person name="Park H.-J."/>
            <person name="Ramirez L."/>
            <person name="Alfaro M."/>
            <person name="Sun H."/>
            <person name="Tritt A."/>
            <person name="Yoshinaga Y."/>
            <person name="Zwiers L.-H."/>
            <person name="Turgeon B."/>
            <person name="Goodwin S."/>
            <person name="Spatafora J."/>
            <person name="Crous P."/>
            <person name="Grigoriev I."/>
        </authorList>
    </citation>
    <scope>NUCLEOTIDE SEQUENCE</scope>
    <source>
        <strain evidence="2">CBS 122681</strain>
    </source>
</reference>
<accession>A0A6A6TMR1</accession>
<feature type="region of interest" description="Disordered" evidence="1">
    <location>
        <begin position="1"/>
        <end position="35"/>
    </location>
</feature>
<dbReference type="Gene3D" id="1.10.30.10">
    <property type="entry name" value="High mobility group box domain"/>
    <property type="match status" value="1"/>
</dbReference>
<feature type="compositionally biased region" description="Low complexity" evidence="1">
    <location>
        <begin position="1"/>
        <end position="17"/>
    </location>
</feature>
<organism evidence="2 3">
    <name type="scientific">Lophiostoma macrostomum CBS 122681</name>
    <dbReference type="NCBI Taxonomy" id="1314788"/>
    <lineage>
        <taxon>Eukaryota</taxon>
        <taxon>Fungi</taxon>
        <taxon>Dikarya</taxon>
        <taxon>Ascomycota</taxon>
        <taxon>Pezizomycotina</taxon>
        <taxon>Dothideomycetes</taxon>
        <taxon>Pleosporomycetidae</taxon>
        <taxon>Pleosporales</taxon>
        <taxon>Lophiostomataceae</taxon>
        <taxon>Lophiostoma</taxon>
    </lineage>
</organism>
<proteinExistence type="predicted"/>
<gene>
    <name evidence="2" type="ORF">K491DRAFT_711706</name>
</gene>
<dbReference type="SUPFAM" id="SSF47095">
    <property type="entry name" value="HMG-box"/>
    <property type="match status" value="1"/>
</dbReference>
<name>A0A6A6TMR1_9PLEO</name>
<dbReference type="Proteomes" id="UP000799324">
    <property type="component" value="Unassembled WGS sequence"/>
</dbReference>